<dbReference type="GO" id="GO:0016787">
    <property type="term" value="F:hydrolase activity"/>
    <property type="evidence" value="ECO:0007669"/>
    <property type="project" value="UniProtKB-KW"/>
</dbReference>
<dbReference type="PANTHER" id="PTHR42796">
    <property type="entry name" value="FUMARYLACETOACETATE HYDROLASE DOMAIN-CONTAINING PROTEIN 2A-RELATED"/>
    <property type="match status" value="1"/>
</dbReference>
<proteinExistence type="inferred from homology"/>
<gene>
    <name evidence="4" type="ORF">ACFOUW_26885</name>
</gene>
<dbReference type="Proteomes" id="UP001595699">
    <property type="component" value="Unassembled WGS sequence"/>
</dbReference>
<protein>
    <submittedName>
        <fullName evidence="4">Fumarylacetoacetate hydrolase family protein</fullName>
    </submittedName>
</protein>
<evidence type="ECO:0000256" key="1">
    <source>
        <dbReference type="ARBA" id="ARBA00010211"/>
    </source>
</evidence>
<name>A0ABV7YH26_9ACTN</name>
<keyword evidence="4" id="KW-0378">Hydrolase</keyword>
<dbReference type="Pfam" id="PF01557">
    <property type="entry name" value="FAA_hydrolase"/>
    <property type="match status" value="1"/>
</dbReference>
<comment type="caution">
    <text evidence="4">The sequence shown here is derived from an EMBL/GenBank/DDBJ whole genome shotgun (WGS) entry which is preliminary data.</text>
</comment>
<evidence type="ECO:0000313" key="4">
    <source>
        <dbReference type="EMBL" id="MFC3764491.1"/>
    </source>
</evidence>
<evidence type="ECO:0000256" key="2">
    <source>
        <dbReference type="ARBA" id="ARBA00022723"/>
    </source>
</evidence>
<dbReference type="PANTHER" id="PTHR42796:SF4">
    <property type="entry name" value="FUMARYLACETOACETATE HYDROLASE DOMAIN-CONTAINING PROTEIN 2A"/>
    <property type="match status" value="1"/>
</dbReference>
<dbReference type="Gene3D" id="3.90.850.10">
    <property type="entry name" value="Fumarylacetoacetase-like, C-terminal domain"/>
    <property type="match status" value="1"/>
</dbReference>
<dbReference type="EMBL" id="JBHRZH010000027">
    <property type="protein sequence ID" value="MFC3764491.1"/>
    <property type="molecule type" value="Genomic_DNA"/>
</dbReference>
<feature type="domain" description="Fumarylacetoacetase-like C-terminal" evidence="3">
    <location>
        <begin position="62"/>
        <end position="268"/>
    </location>
</feature>
<evidence type="ECO:0000259" key="3">
    <source>
        <dbReference type="Pfam" id="PF01557"/>
    </source>
</evidence>
<comment type="similarity">
    <text evidence="1">Belongs to the FAH family.</text>
</comment>
<reference evidence="5" key="1">
    <citation type="journal article" date="2019" name="Int. J. Syst. Evol. Microbiol.">
        <title>The Global Catalogue of Microorganisms (GCM) 10K type strain sequencing project: providing services to taxonomists for standard genome sequencing and annotation.</title>
        <authorList>
            <consortium name="The Broad Institute Genomics Platform"/>
            <consortium name="The Broad Institute Genome Sequencing Center for Infectious Disease"/>
            <person name="Wu L."/>
            <person name="Ma J."/>
        </authorList>
    </citation>
    <scope>NUCLEOTIDE SEQUENCE [LARGE SCALE GENOMIC DNA]</scope>
    <source>
        <strain evidence="5">CGMCC 4.7241</strain>
    </source>
</reference>
<accession>A0ABV7YH26</accession>
<evidence type="ECO:0000313" key="5">
    <source>
        <dbReference type="Proteomes" id="UP001595699"/>
    </source>
</evidence>
<dbReference type="RefSeq" id="WP_205121426.1">
    <property type="nucleotide sequence ID" value="NZ_JAFBCM010000001.1"/>
</dbReference>
<dbReference type="InterPro" id="IPR036663">
    <property type="entry name" value="Fumarylacetoacetase_C_sf"/>
</dbReference>
<sequence>MRIVRLGEPGEEREAVLVDDEHAAWLPPGGGDVRQRGEEALANGERVALQGIRVGAPLRPGKIVCVGLNYADHAAEGGQQAPAEPILFMKVPDTVVGPYDDVVIPRGGDKTDWEVELGVVIGRQATALADEAAAMDHVAGYVLCNDVSERAFQLERGGQWDKGKNCATFCPMGPWFVTADELPDPQAVALGLDVNDTAYQDSSTKQMIFPVAHLVWYISQFMTLYPGDVISTGTPAGVGAGQKPPVFLRTGDVMRVWASGLGEQRSTLISGDS</sequence>
<keyword evidence="5" id="KW-1185">Reference proteome</keyword>
<organism evidence="4 5">
    <name type="scientific">Tenggerimyces flavus</name>
    <dbReference type="NCBI Taxonomy" id="1708749"/>
    <lineage>
        <taxon>Bacteria</taxon>
        <taxon>Bacillati</taxon>
        <taxon>Actinomycetota</taxon>
        <taxon>Actinomycetes</taxon>
        <taxon>Propionibacteriales</taxon>
        <taxon>Nocardioidaceae</taxon>
        <taxon>Tenggerimyces</taxon>
    </lineage>
</organism>
<dbReference type="InterPro" id="IPR051121">
    <property type="entry name" value="FAH"/>
</dbReference>
<dbReference type="InterPro" id="IPR011234">
    <property type="entry name" value="Fumarylacetoacetase-like_C"/>
</dbReference>
<dbReference type="SUPFAM" id="SSF56529">
    <property type="entry name" value="FAH"/>
    <property type="match status" value="1"/>
</dbReference>
<keyword evidence="2" id="KW-0479">Metal-binding</keyword>